<feature type="compositionally biased region" description="Low complexity" evidence="1">
    <location>
        <begin position="83"/>
        <end position="96"/>
    </location>
</feature>
<proteinExistence type="predicted"/>
<organism evidence="2 3">
    <name type="scientific">Nitzschia inconspicua</name>
    <dbReference type="NCBI Taxonomy" id="303405"/>
    <lineage>
        <taxon>Eukaryota</taxon>
        <taxon>Sar</taxon>
        <taxon>Stramenopiles</taxon>
        <taxon>Ochrophyta</taxon>
        <taxon>Bacillariophyta</taxon>
        <taxon>Bacillariophyceae</taxon>
        <taxon>Bacillariophycidae</taxon>
        <taxon>Bacillariales</taxon>
        <taxon>Bacillariaceae</taxon>
        <taxon>Nitzschia</taxon>
    </lineage>
</organism>
<keyword evidence="3" id="KW-1185">Reference proteome</keyword>
<feature type="region of interest" description="Disordered" evidence="1">
    <location>
        <begin position="1"/>
        <end position="110"/>
    </location>
</feature>
<reference evidence="2" key="2">
    <citation type="submission" date="2021-04" db="EMBL/GenBank/DDBJ databases">
        <authorList>
            <person name="Podell S."/>
        </authorList>
    </citation>
    <scope>NUCLEOTIDE SEQUENCE</scope>
    <source>
        <strain evidence="2">Hildebrandi</strain>
    </source>
</reference>
<accession>A0A9K3L5W7</accession>
<dbReference type="AlphaFoldDB" id="A0A9K3L5W7"/>
<evidence type="ECO:0000256" key="1">
    <source>
        <dbReference type="SAM" id="MobiDB-lite"/>
    </source>
</evidence>
<dbReference type="Proteomes" id="UP000693970">
    <property type="component" value="Unassembled WGS sequence"/>
</dbReference>
<name>A0A9K3L5W7_9STRA</name>
<comment type="caution">
    <text evidence="2">The sequence shown here is derived from an EMBL/GenBank/DDBJ whole genome shotgun (WGS) entry which is preliminary data.</text>
</comment>
<protein>
    <submittedName>
        <fullName evidence="2">Uncharacterized protein</fullName>
    </submittedName>
</protein>
<reference evidence="2" key="1">
    <citation type="journal article" date="2021" name="Sci. Rep.">
        <title>Diploid genomic architecture of Nitzschia inconspicua, an elite biomass production diatom.</title>
        <authorList>
            <person name="Oliver A."/>
            <person name="Podell S."/>
            <person name="Pinowska A."/>
            <person name="Traller J.C."/>
            <person name="Smith S.R."/>
            <person name="McClure R."/>
            <person name="Beliaev A."/>
            <person name="Bohutskyi P."/>
            <person name="Hill E.A."/>
            <person name="Rabines A."/>
            <person name="Zheng H."/>
            <person name="Allen L.Z."/>
            <person name="Kuo A."/>
            <person name="Grigoriev I.V."/>
            <person name="Allen A.E."/>
            <person name="Hazlebeck D."/>
            <person name="Allen E.E."/>
        </authorList>
    </citation>
    <scope>NUCLEOTIDE SEQUENCE</scope>
    <source>
        <strain evidence="2">Hildebrandi</strain>
    </source>
</reference>
<dbReference type="EMBL" id="JAGRRH010000015">
    <property type="protein sequence ID" value="KAG7355396.1"/>
    <property type="molecule type" value="Genomic_DNA"/>
</dbReference>
<gene>
    <name evidence="2" type="ORF">IV203_000082</name>
</gene>
<evidence type="ECO:0000313" key="3">
    <source>
        <dbReference type="Proteomes" id="UP000693970"/>
    </source>
</evidence>
<evidence type="ECO:0000313" key="2">
    <source>
        <dbReference type="EMBL" id="KAG7355396.1"/>
    </source>
</evidence>
<feature type="region of interest" description="Disordered" evidence="1">
    <location>
        <begin position="129"/>
        <end position="164"/>
    </location>
</feature>
<feature type="compositionally biased region" description="Polar residues" evidence="1">
    <location>
        <begin position="19"/>
        <end position="42"/>
    </location>
</feature>
<sequence length="445" mass="48733">MSFPQVSYGLEKAAASPQRRPSFSTPRNNKILSSRPSASSYGDSFKPMPSGRHPDNGHNDSIPSTDFPGSFSVFRDNTGTPYSSSSSVASLASFSSPNKIPSDQPGFDRHDDLISEDFLEAFSSLCLNPGVSSPQQAADHDDDDPNPSLLPEDTDIHGSPQMASLPASSAFIPQQQAEFVDGNSPNESHGRDYEKVIAERDNFQELAANYKKKLDSSRCLFELGFSGVFHAIDASLLCAQNDVAPSNHPGMHPFTSSLKALLGNNKTLKKAEHLLDSDKSRIEKKELSFEIIEEFKNFVLTYPGMAQIQNVEPTFSQESDSAKQAAVPTSNVAPIVLSNGVAATDKSGGHQNGKPTFVVPYGEKAKTQMIQTILDDLMRRYDSPSFDKKHYEALKDSFTKDRIGKGKDAELPGGMTLRQRPRKSVIKTDMSFGSEWIRKSKTLLE</sequence>